<dbReference type="EMBL" id="DACYAJ020000019">
    <property type="protein sequence ID" value="HCD1256467.1"/>
    <property type="molecule type" value="Genomic_DNA"/>
</dbReference>
<gene>
    <name evidence="2" type="ORF">JD854_RS15630</name>
</gene>
<accession>A0A9C7QLQ4</accession>
<feature type="domain" description="Fimbrial-type adhesion" evidence="1">
    <location>
        <begin position="34"/>
        <end position="179"/>
    </location>
</feature>
<dbReference type="Pfam" id="PF00419">
    <property type="entry name" value="Fimbrial"/>
    <property type="match status" value="1"/>
</dbReference>
<dbReference type="GO" id="GO:0009289">
    <property type="term" value="C:pilus"/>
    <property type="evidence" value="ECO:0007669"/>
    <property type="project" value="InterPro"/>
</dbReference>
<dbReference type="PANTHER" id="PTHR33420">
    <property type="entry name" value="FIMBRIAL SUBUNIT ELFA-RELATED"/>
    <property type="match status" value="1"/>
</dbReference>
<dbReference type="PANTHER" id="PTHR33420:SF5">
    <property type="entry name" value="FIMBRIAL SUBUNIT"/>
    <property type="match status" value="1"/>
</dbReference>
<evidence type="ECO:0000313" key="3">
    <source>
        <dbReference type="Proteomes" id="UP000862426"/>
    </source>
</evidence>
<proteinExistence type="predicted"/>
<reference evidence="2" key="1">
    <citation type="journal article" date="2018" name="Genome Biol.">
        <title>SKESA: strategic k-mer extension for scrupulous assemblies.</title>
        <authorList>
            <person name="Souvorov A."/>
            <person name="Agarwala R."/>
            <person name="Lipman D.J."/>
        </authorList>
    </citation>
    <scope>NUCLEOTIDE SEQUENCE</scope>
    <source>
        <strain evidence="2">CAV1698</strain>
    </source>
</reference>
<dbReference type="SUPFAM" id="SSF49401">
    <property type="entry name" value="Bacterial adhesins"/>
    <property type="match status" value="1"/>
</dbReference>
<reference evidence="2" key="2">
    <citation type="submission" date="2022-05" db="EMBL/GenBank/DDBJ databases">
        <authorList>
            <consortium name="NCBI Pathogen Detection Project"/>
        </authorList>
    </citation>
    <scope>NUCLEOTIDE SEQUENCE</scope>
    <source>
        <strain evidence="2">CAV1698</strain>
    </source>
</reference>
<dbReference type="InterPro" id="IPR036937">
    <property type="entry name" value="Adhesion_dom_fimbrial_sf"/>
</dbReference>
<name>A0A9C7QLQ4_CITAM</name>
<dbReference type="InterPro" id="IPR000259">
    <property type="entry name" value="Adhesion_dom_fimbrial"/>
</dbReference>
<organism evidence="2 3">
    <name type="scientific">Citrobacter amalonaticus</name>
    <dbReference type="NCBI Taxonomy" id="35703"/>
    <lineage>
        <taxon>Bacteria</taxon>
        <taxon>Pseudomonadati</taxon>
        <taxon>Pseudomonadota</taxon>
        <taxon>Gammaproteobacteria</taxon>
        <taxon>Enterobacterales</taxon>
        <taxon>Enterobacteriaceae</taxon>
        <taxon>Citrobacter</taxon>
    </lineage>
</organism>
<dbReference type="Gene3D" id="2.60.40.1090">
    <property type="entry name" value="Fimbrial-type adhesion domain"/>
    <property type="match status" value="1"/>
</dbReference>
<dbReference type="InterPro" id="IPR008966">
    <property type="entry name" value="Adhesion_dom_sf"/>
</dbReference>
<dbReference type="GO" id="GO:0043709">
    <property type="term" value="P:cell adhesion involved in single-species biofilm formation"/>
    <property type="evidence" value="ECO:0007669"/>
    <property type="project" value="TreeGrafter"/>
</dbReference>
<evidence type="ECO:0000313" key="2">
    <source>
        <dbReference type="EMBL" id="HCD1256467.1"/>
    </source>
</evidence>
<dbReference type="Proteomes" id="UP000862426">
    <property type="component" value="Unassembled WGS sequence"/>
</dbReference>
<evidence type="ECO:0000259" key="1">
    <source>
        <dbReference type="Pfam" id="PF00419"/>
    </source>
</evidence>
<protein>
    <submittedName>
        <fullName evidence="2">Fimbrial protein</fullName>
    </submittedName>
</protein>
<sequence>MKVKFGPAIILLITLLCSVLYLPRALAVDASLMISGNVAASTCIVDKDTQNVNIGTFSAKDFPSTGSVSDTQTFDIDLSECYDKLKNVQIKFSGTTDNDNPSLLALADSGSGKIMATGIGIELLDSNQKILPFNSTEPFTYDLSGASNKFIFFLRYKSTKDQVTSGEASAVMYFDLTYQ</sequence>
<comment type="caution">
    <text evidence="2">The sequence shown here is derived from an EMBL/GenBank/DDBJ whole genome shotgun (WGS) entry which is preliminary data.</text>
</comment>
<dbReference type="InterPro" id="IPR050263">
    <property type="entry name" value="Bact_Fimbrial_Adh_Pro"/>
</dbReference>
<dbReference type="AlphaFoldDB" id="A0A9C7QLQ4"/>